<proteinExistence type="predicted"/>
<reference evidence="2" key="1">
    <citation type="submission" date="2019-07" db="EMBL/GenBank/DDBJ databases">
        <title>Phylogenomic Reclassification of ATCC Bacillus Strains and Various Taxa within the Genus Bacillus.</title>
        <authorList>
            <person name="Riojas M.A."/>
            <person name="Frank A.M."/>
            <person name="Fenn S.L."/>
            <person name="King S.P."/>
            <person name="Brower S.M."/>
            <person name="Hazbon M.H."/>
        </authorList>
    </citation>
    <scope>NUCLEOTIDE SEQUENCE</scope>
    <source>
        <strain evidence="2">NR-12239</strain>
    </source>
</reference>
<sequence length="290" mass="32953">MDFPKKTNLFGRVFTFFEEEKWLAFTGLLGFLLGIVCAIFIGIYGAIINPEGDLSKALSFNFALGLFLLTTAAILPFSGLTSKKRIFFRRSYILFSLYSYGIETIQHFRGINPRFSKQGHFLDAIFGSLFGLIAIAMILYYVVLAWKFFCSGSMNQHSIFILSIRYGMISTILAFVAGLWMIIIQDRFTGIHGNIIWLHGLGFHGLQAIPLIACFLHINHHSSKKTQRHLIHIAGFSWLMAVLLVGLQTILGYSIFKLTTIMIICYGFLLLWSILFMLAFLIIFQKTKNN</sequence>
<protein>
    <submittedName>
        <fullName evidence="2">Uncharacterized protein</fullName>
    </submittedName>
</protein>
<comment type="caution">
    <text evidence="2">The sequence shown here is derived from an EMBL/GenBank/DDBJ whole genome shotgun (WGS) entry which is preliminary data.</text>
</comment>
<evidence type="ECO:0000256" key="1">
    <source>
        <dbReference type="SAM" id="Phobius"/>
    </source>
</evidence>
<feature type="transmembrane region" description="Helical" evidence="1">
    <location>
        <begin position="22"/>
        <end position="48"/>
    </location>
</feature>
<feature type="transmembrane region" description="Helical" evidence="1">
    <location>
        <begin position="158"/>
        <end position="183"/>
    </location>
</feature>
<feature type="transmembrane region" description="Helical" evidence="1">
    <location>
        <begin position="195"/>
        <end position="218"/>
    </location>
</feature>
<dbReference type="Proteomes" id="UP001248134">
    <property type="component" value="Unassembled WGS sequence"/>
</dbReference>
<name>A0AAJ3R7S5_9BACI</name>
<feature type="transmembrane region" description="Helical" evidence="1">
    <location>
        <begin position="60"/>
        <end position="80"/>
    </location>
</feature>
<feature type="transmembrane region" description="Helical" evidence="1">
    <location>
        <begin position="124"/>
        <end position="146"/>
    </location>
</feature>
<feature type="transmembrane region" description="Helical" evidence="1">
    <location>
        <begin position="261"/>
        <end position="284"/>
    </location>
</feature>
<organism evidence="2 3">
    <name type="scientific">Bacillus pseudomycoides</name>
    <dbReference type="NCBI Taxonomy" id="64104"/>
    <lineage>
        <taxon>Bacteria</taxon>
        <taxon>Bacillati</taxon>
        <taxon>Bacillota</taxon>
        <taxon>Bacilli</taxon>
        <taxon>Bacillales</taxon>
        <taxon>Bacillaceae</taxon>
        <taxon>Bacillus</taxon>
        <taxon>Bacillus cereus group</taxon>
    </lineage>
</organism>
<keyword evidence="1" id="KW-0472">Membrane</keyword>
<dbReference type="RefSeq" id="WP_098188265.1">
    <property type="nucleotide sequence ID" value="NZ_JARMBS010000074.1"/>
</dbReference>
<keyword evidence="1" id="KW-1133">Transmembrane helix</keyword>
<feature type="transmembrane region" description="Helical" evidence="1">
    <location>
        <begin position="92"/>
        <end position="112"/>
    </location>
</feature>
<gene>
    <name evidence="2" type="ORF">FOS08_27215</name>
</gene>
<keyword evidence="1" id="KW-0812">Transmembrane</keyword>
<dbReference type="AlphaFoldDB" id="A0AAJ3R7S5"/>
<evidence type="ECO:0000313" key="3">
    <source>
        <dbReference type="Proteomes" id="UP001248134"/>
    </source>
</evidence>
<accession>A0AAJ3R7S5</accession>
<evidence type="ECO:0000313" key="2">
    <source>
        <dbReference type="EMBL" id="MDR4329403.1"/>
    </source>
</evidence>
<feature type="transmembrane region" description="Helical" evidence="1">
    <location>
        <begin position="230"/>
        <end position="255"/>
    </location>
</feature>
<dbReference type="EMBL" id="VLYX01000063">
    <property type="protein sequence ID" value="MDR4329403.1"/>
    <property type="molecule type" value="Genomic_DNA"/>
</dbReference>